<dbReference type="Proteomes" id="UP001454036">
    <property type="component" value="Unassembled WGS sequence"/>
</dbReference>
<dbReference type="InterPro" id="IPR029058">
    <property type="entry name" value="AB_hydrolase_fold"/>
</dbReference>
<dbReference type="Pfam" id="PF00561">
    <property type="entry name" value="Abhydrolase_1"/>
    <property type="match status" value="1"/>
</dbReference>
<proteinExistence type="predicted"/>
<evidence type="ECO:0000313" key="5">
    <source>
        <dbReference type="Proteomes" id="UP001454036"/>
    </source>
</evidence>
<reference evidence="4 5" key="1">
    <citation type="submission" date="2024-01" db="EMBL/GenBank/DDBJ databases">
        <title>The complete chloroplast genome sequence of Lithospermum erythrorhizon: insights into the phylogenetic relationship among Boraginaceae species and the maternal lineages of purple gromwells.</title>
        <authorList>
            <person name="Okada T."/>
            <person name="Watanabe K."/>
        </authorList>
    </citation>
    <scope>NUCLEOTIDE SEQUENCE [LARGE SCALE GENOMIC DNA]</scope>
</reference>
<accession>A0AAV3NUP9</accession>
<dbReference type="Gene3D" id="3.40.50.1820">
    <property type="entry name" value="alpha/beta hydrolase"/>
    <property type="match status" value="2"/>
</dbReference>
<dbReference type="GO" id="GO:0016787">
    <property type="term" value="F:hydrolase activity"/>
    <property type="evidence" value="ECO:0007669"/>
    <property type="project" value="UniProtKB-ARBA"/>
</dbReference>
<dbReference type="EMBL" id="BAABME010000471">
    <property type="protein sequence ID" value="GAA0143055.1"/>
    <property type="molecule type" value="Genomic_DNA"/>
</dbReference>
<dbReference type="PIRSF" id="PIRSF031088">
    <property type="entry name" value="UCP031088_abhydr"/>
    <property type="match status" value="1"/>
</dbReference>
<name>A0AAV3NUP9_LITER</name>
<sequence length="466" mass="51095">MGLIGSPTGLIPVRFNKILHHHRSPPSIIRSYGAGAAGAGWKSAEKPPICTADELHYVPVDNSDWRLSLWRYLPSSQGKERNHPLLLLSGLGTNAIGYDLSPDASFARYMSNEGFDTWILELRGAGLSAEHGAGESLPNMGEITNAKSDISSISQQLSKIESRTNDVQLRTKLRETITNISSQLTNLITAGFLEAKQKAAIATQMKNFQKQLGSTEKYNWDFDHYLTEDLPAAMEYIKTCCTPKDGKLLAIGHSMGGILLYAALSQTSYNGRPSGLASIITLASSLDYTTSQSSLRYLLSIADPAKTLNVRLIPLGALLAVAYPFATRPPYFLSWLSSQVSAQNIDSEMLERLILNNFCTIPAKLLLHLSTTFENGGLRNRSGTFLYKKHLCKSNVPVLALAGDKDLICPPEAVYETVKHIPEQLVSYKVLGEPRGPHFGHYDLVGGLGAPDIVYPHIIEFLSRHD</sequence>
<organism evidence="4 5">
    <name type="scientific">Lithospermum erythrorhizon</name>
    <name type="common">Purple gromwell</name>
    <name type="synonym">Lithospermum officinale var. erythrorhizon</name>
    <dbReference type="NCBI Taxonomy" id="34254"/>
    <lineage>
        <taxon>Eukaryota</taxon>
        <taxon>Viridiplantae</taxon>
        <taxon>Streptophyta</taxon>
        <taxon>Embryophyta</taxon>
        <taxon>Tracheophyta</taxon>
        <taxon>Spermatophyta</taxon>
        <taxon>Magnoliopsida</taxon>
        <taxon>eudicotyledons</taxon>
        <taxon>Gunneridae</taxon>
        <taxon>Pentapetalae</taxon>
        <taxon>asterids</taxon>
        <taxon>lamiids</taxon>
        <taxon>Boraginales</taxon>
        <taxon>Boraginaceae</taxon>
        <taxon>Boraginoideae</taxon>
        <taxon>Lithospermeae</taxon>
        <taxon>Lithospermum</taxon>
    </lineage>
</organism>
<dbReference type="PANTHER" id="PTHR11005">
    <property type="entry name" value="LYSOSOMAL ACID LIPASE-RELATED"/>
    <property type="match status" value="1"/>
</dbReference>
<evidence type="ECO:0000259" key="3">
    <source>
        <dbReference type="Pfam" id="PF00561"/>
    </source>
</evidence>
<dbReference type="InterPro" id="IPR016969">
    <property type="entry name" value="UCP031088_abhydr"/>
</dbReference>
<keyword evidence="1" id="KW-0442">Lipid degradation</keyword>
<feature type="domain" description="AB hydrolase-1" evidence="3">
    <location>
        <begin position="84"/>
        <end position="441"/>
    </location>
</feature>
<gene>
    <name evidence="4" type="ORF">LIER_03826</name>
</gene>
<comment type="caution">
    <text evidence="4">The sequence shown here is derived from an EMBL/GenBank/DDBJ whole genome shotgun (WGS) entry which is preliminary data.</text>
</comment>
<keyword evidence="5" id="KW-1185">Reference proteome</keyword>
<dbReference type="GO" id="GO:0016042">
    <property type="term" value="P:lipid catabolic process"/>
    <property type="evidence" value="ECO:0007669"/>
    <property type="project" value="UniProtKB-KW"/>
</dbReference>
<keyword evidence="2" id="KW-0443">Lipid metabolism</keyword>
<dbReference type="InterPro" id="IPR000073">
    <property type="entry name" value="AB_hydrolase_1"/>
</dbReference>
<evidence type="ECO:0000256" key="2">
    <source>
        <dbReference type="ARBA" id="ARBA00023098"/>
    </source>
</evidence>
<protein>
    <submittedName>
        <fullName evidence="4">Lipase</fullName>
    </submittedName>
</protein>
<dbReference type="SUPFAM" id="SSF53474">
    <property type="entry name" value="alpha/beta-Hydrolases"/>
    <property type="match status" value="1"/>
</dbReference>
<dbReference type="AlphaFoldDB" id="A0AAV3NUP9"/>
<evidence type="ECO:0000313" key="4">
    <source>
        <dbReference type="EMBL" id="GAA0143055.1"/>
    </source>
</evidence>
<evidence type="ECO:0000256" key="1">
    <source>
        <dbReference type="ARBA" id="ARBA00022963"/>
    </source>
</evidence>